<accession>A0A5B7I4P0</accession>
<sequence length="62" mass="7251">MRYSFVRHRAVRLTPLQGLQYFAVTACKYSEQPLITKQTNVLALNICSGSKCRRWQRHNPLT</sequence>
<proteinExistence type="predicted"/>
<evidence type="ECO:0000313" key="2">
    <source>
        <dbReference type="Proteomes" id="UP000324222"/>
    </source>
</evidence>
<comment type="caution">
    <text evidence="1">The sequence shown here is derived from an EMBL/GenBank/DDBJ whole genome shotgun (WGS) entry which is preliminary data.</text>
</comment>
<dbReference type="PROSITE" id="PS51257">
    <property type="entry name" value="PROKAR_LIPOPROTEIN"/>
    <property type="match status" value="1"/>
</dbReference>
<dbReference type="EMBL" id="VSRR010045441">
    <property type="protein sequence ID" value="MPC77273.1"/>
    <property type="molecule type" value="Genomic_DNA"/>
</dbReference>
<reference evidence="1 2" key="1">
    <citation type="submission" date="2019-05" db="EMBL/GenBank/DDBJ databases">
        <title>Another draft genome of Portunus trituberculatus and its Hox gene families provides insights of decapod evolution.</title>
        <authorList>
            <person name="Jeong J.-H."/>
            <person name="Song I."/>
            <person name="Kim S."/>
            <person name="Choi T."/>
            <person name="Kim D."/>
            <person name="Ryu S."/>
            <person name="Kim W."/>
        </authorList>
    </citation>
    <scope>NUCLEOTIDE SEQUENCE [LARGE SCALE GENOMIC DNA]</scope>
    <source>
        <tissue evidence="1">Muscle</tissue>
    </source>
</reference>
<gene>
    <name evidence="1" type="ORF">E2C01_071724</name>
</gene>
<keyword evidence="2" id="KW-1185">Reference proteome</keyword>
<name>A0A5B7I4P0_PORTR</name>
<protein>
    <submittedName>
        <fullName evidence="1">Uncharacterized protein</fullName>
    </submittedName>
</protein>
<dbReference type="AlphaFoldDB" id="A0A5B7I4P0"/>
<dbReference type="Proteomes" id="UP000324222">
    <property type="component" value="Unassembled WGS sequence"/>
</dbReference>
<evidence type="ECO:0000313" key="1">
    <source>
        <dbReference type="EMBL" id="MPC77273.1"/>
    </source>
</evidence>
<organism evidence="1 2">
    <name type="scientific">Portunus trituberculatus</name>
    <name type="common">Swimming crab</name>
    <name type="synonym">Neptunus trituberculatus</name>
    <dbReference type="NCBI Taxonomy" id="210409"/>
    <lineage>
        <taxon>Eukaryota</taxon>
        <taxon>Metazoa</taxon>
        <taxon>Ecdysozoa</taxon>
        <taxon>Arthropoda</taxon>
        <taxon>Crustacea</taxon>
        <taxon>Multicrustacea</taxon>
        <taxon>Malacostraca</taxon>
        <taxon>Eumalacostraca</taxon>
        <taxon>Eucarida</taxon>
        <taxon>Decapoda</taxon>
        <taxon>Pleocyemata</taxon>
        <taxon>Brachyura</taxon>
        <taxon>Eubrachyura</taxon>
        <taxon>Portunoidea</taxon>
        <taxon>Portunidae</taxon>
        <taxon>Portuninae</taxon>
        <taxon>Portunus</taxon>
    </lineage>
</organism>